<reference evidence="2" key="1">
    <citation type="submission" date="2016-11" db="EMBL/GenBank/DDBJ databases">
        <authorList>
            <person name="Shukria A."/>
            <person name="Stevens D.C."/>
        </authorList>
    </citation>
    <scope>NUCLEOTIDE SEQUENCE [LARGE SCALE GENOMIC DNA]</scope>
    <source>
        <strain evidence="2">Cbfe23</strain>
    </source>
</reference>
<dbReference type="RefSeq" id="WP_071902358.1">
    <property type="nucleotide sequence ID" value="NZ_MPIN01000010.1"/>
</dbReference>
<keyword evidence="2" id="KW-1185">Reference proteome</keyword>
<evidence type="ECO:0000313" key="2">
    <source>
        <dbReference type="Proteomes" id="UP000182229"/>
    </source>
</evidence>
<protein>
    <submittedName>
        <fullName evidence="1">Uncharacterized protein</fullName>
    </submittedName>
</protein>
<organism evidence="1 2">
    <name type="scientific">Cystobacter ferrugineus</name>
    <dbReference type="NCBI Taxonomy" id="83449"/>
    <lineage>
        <taxon>Bacteria</taxon>
        <taxon>Pseudomonadati</taxon>
        <taxon>Myxococcota</taxon>
        <taxon>Myxococcia</taxon>
        <taxon>Myxococcales</taxon>
        <taxon>Cystobacterineae</taxon>
        <taxon>Archangiaceae</taxon>
        <taxon>Cystobacter</taxon>
    </lineage>
</organism>
<comment type="caution">
    <text evidence="1">The sequence shown here is derived from an EMBL/GenBank/DDBJ whole genome shotgun (WGS) entry which is preliminary data.</text>
</comment>
<dbReference type="Proteomes" id="UP000182229">
    <property type="component" value="Unassembled WGS sequence"/>
</dbReference>
<reference evidence="1 2" key="2">
    <citation type="submission" date="2016-12" db="EMBL/GenBank/DDBJ databases">
        <title>Draft Genome Sequence of Cystobacter ferrugineus Strain Cbfe23.</title>
        <authorList>
            <person name="Akbar S."/>
            <person name="Dowd S.E."/>
            <person name="Stevens D.C."/>
        </authorList>
    </citation>
    <scope>NUCLEOTIDE SEQUENCE [LARGE SCALE GENOMIC DNA]</scope>
    <source>
        <strain evidence="1 2">Cbfe23</strain>
    </source>
</reference>
<evidence type="ECO:0000313" key="1">
    <source>
        <dbReference type="EMBL" id="OJH36470.1"/>
    </source>
</evidence>
<dbReference type="AlphaFoldDB" id="A0A1L9B2L9"/>
<accession>A0A1L9B2L9</accession>
<proteinExistence type="predicted"/>
<name>A0A1L9B2L9_9BACT</name>
<gene>
    <name evidence="1" type="ORF">BON30_32415</name>
</gene>
<sequence>MAKLLVFCESPADLETIQALVERVLREQGPDWVRELLDGPPEAAQAFLEWMPDGEGRSYFDIHKVSDYALRHKLRVDQGHFAGQPGEAGALMGRTAFRVAREFALRGTELAAVILVWDMDDQGQDRRKGLAQASTEARPLVSFEIVLGCPDPMREAWVLAGFEPETEAEQARLADLRQELGFNPCEEAHRLDAKDEQAKRNPKRVLKKLTDDERDRAVRCWTEAPLVRLRARGGPSGLAVFLDESARTLIPRLSGAPPKPSPAQD</sequence>
<dbReference type="OrthoDB" id="5499954at2"/>
<dbReference type="EMBL" id="MPIN01000010">
    <property type="protein sequence ID" value="OJH36470.1"/>
    <property type="molecule type" value="Genomic_DNA"/>
</dbReference>